<evidence type="ECO:0000313" key="1">
    <source>
        <dbReference type="EMBL" id="EUJ36043.1"/>
    </source>
</evidence>
<dbReference type="GO" id="GO:0006261">
    <property type="term" value="P:DNA-templated DNA replication"/>
    <property type="evidence" value="ECO:0007669"/>
    <property type="project" value="TreeGrafter"/>
</dbReference>
<dbReference type="EMBL" id="AODH01000049">
    <property type="protein sequence ID" value="EUJ36043.1"/>
    <property type="molecule type" value="Genomic_DNA"/>
</dbReference>
<dbReference type="GO" id="GO:0003887">
    <property type="term" value="F:DNA-directed DNA polymerase activity"/>
    <property type="evidence" value="ECO:0007669"/>
    <property type="project" value="UniProtKB-EC"/>
</dbReference>
<reference evidence="1 2" key="1">
    <citation type="submission" date="2012-12" db="EMBL/GenBank/DDBJ databases">
        <title>Novel taxa of Listeriaceae from agricultural environments in the United States.</title>
        <authorList>
            <person name="den Bakker H.C."/>
            <person name="Allred A."/>
            <person name="Warchocki S."/>
            <person name="Wright E.M."/>
            <person name="Burrell A."/>
            <person name="Nightingale K.K."/>
            <person name="Kephart D."/>
            <person name="Wiedmann M."/>
        </authorList>
    </citation>
    <scope>NUCLEOTIDE SEQUENCE [LARGE SCALE GENOMIC DNA]</scope>
    <source>
        <strain evidence="1 2">FSL F6-1037</strain>
    </source>
</reference>
<dbReference type="Pfam" id="PF13177">
    <property type="entry name" value="DNA_pol3_delta2"/>
    <property type="match status" value="1"/>
</dbReference>
<proteinExistence type="predicted"/>
<accession>W7CSP0</accession>
<keyword evidence="1" id="KW-0548">Nucleotidyltransferase</keyword>
<dbReference type="GO" id="GO:0008408">
    <property type="term" value="F:3'-5' exonuclease activity"/>
    <property type="evidence" value="ECO:0007669"/>
    <property type="project" value="InterPro"/>
</dbReference>
<sequence length="336" mass="37844">MNIQTEYVTKQPVVMRILSQSMAENRLGHAYIFEGPRGIGKRDVALWLTKAQFCLQATSDQAVCDACMNCRRIAERNHPDVHFVAPEGASIKTHQIKELKQTFVKRGMESDKKIIIIDEAEKMTAKSANSLLKFIEEPDADVLILFLTTAVQRLLPTIQSRCQLLKFQPLATSVLVKELEANGVSEARGRVVAHLTQSVTEAVAMATDEWFAEARKHVVQLYGYLRMADPMAFIFIQTDWMSHFKEKQQVQTGLDLLLALYEDKLHVQLMSEQPLICMQQAKMIQQDALQGKVTNTTNEITHILTAKKRLEANVGAQLTMEELVLTFIAQSDQGGN</sequence>
<dbReference type="InterPro" id="IPR027417">
    <property type="entry name" value="P-loop_NTPase"/>
</dbReference>
<name>W7CSP0_9LIST</name>
<dbReference type="EC" id="2.7.7.7" evidence="1"/>
<comment type="caution">
    <text evidence="1">The sequence shown here is derived from an EMBL/GenBank/DDBJ whole genome shotgun (WGS) entry which is preliminary data.</text>
</comment>
<dbReference type="AlphaFoldDB" id="W7CSP0"/>
<gene>
    <name evidence="1" type="ORF">BCAMP_11105</name>
</gene>
<dbReference type="PANTHER" id="PTHR11669:SF8">
    <property type="entry name" value="DNA POLYMERASE III SUBUNIT DELTA"/>
    <property type="match status" value="1"/>
</dbReference>
<dbReference type="SUPFAM" id="SSF52540">
    <property type="entry name" value="P-loop containing nucleoside triphosphate hydrolases"/>
    <property type="match status" value="1"/>
</dbReference>
<dbReference type="InterPro" id="IPR050238">
    <property type="entry name" value="DNA_Rep/Repair_Clamp_Loader"/>
</dbReference>
<evidence type="ECO:0000313" key="2">
    <source>
        <dbReference type="Proteomes" id="UP000019243"/>
    </source>
</evidence>
<dbReference type="RefSeq" id="WP_051457041.1">
    <property type="nucleotide sequence ID" value="NZ_AODH01000049.1"/>
</dbReference>
<dbReference type="FunFam" id="3.40.50.300:FF:001255">
    <property type="entry name" value="DNA polymerase III subunit delta"/>
    <property type="match status" value="1"/>
</dbReference>
<dbReference type="PANTHER" id="PTHR11669">
    <property type="entry name" value="REPLICATION FACTOR C / DNA POLYMERASE III GAMMA-TAU SUBUNIT"/>
    <property type="match status" value="1"/>
</dbReference>
<keyword evidence="1" id="KW-0808">Transferase</keyword>
<dbReference type="Proteomes" id="UP000019243">
    <property type="component" value="Unassembled WGS sequence"/>
</dbReference>
<dbReference type="NCBIfam" id="NF005972">
    <property type="entry name" value="PRK08058.1"/>
    <property type="match status" value="1"/>
</dbReference>
<keyword evidence="2" id="KW-1185">Reference proteome</keyword>
<dbReference type="Gene3D" id="3.40.50.300">
    <property type="entry name" value="P-loop containing nucleotide triphosphate hydrolases"/>
    <property type="match status" value="1"/>
</dbReference>
<organism evidence="1 2">
    <name type="scientific">Brochothrix campestris FSL F6-1037</name>
    <dbReference type="NCBI Taxonomy" id="1265861"/>
    <lineage>
        <taxon>Bacteria</taxon>
        <taxon>Bacillati</taxon>
        <taxon>Bacillota</taxon>
        <taxon>Bacilli</taxon>
        <taxon>Bacillales</taxon>
        <taxon>Listeriaceae</taxon>
        <taxon>Brochothrix</taxon>
    </lineage>
</organism>
<dbReference type="InterPro" id="IPR004622">
    <property type="entry name" value="DNA_pol_HolB"/>
</dbReference>
<protein>
    <submittedName>
        <fullName evidence="1">DNA polymerase III subunit delta</fullName>
        <ecNumber evidence="1">2.7.7.7</ecNumber>
    </submittedName>
</protein>
<dbReference type="NCBIfam" id="TIGR00678">
    <property type="entry name" value="holB"/>
    <property type="match status" value="1"/>
</dbReference>
<dbReference type="PATRIC" id="fig|1265861.3.peg.2185"/>
<dbReference type="STRING" id="1265861.BCAMP_11105"/>